<dbReference type="AlphaFoldDB" id="A0AAD7STV6"/>
<evidence type="ECO:0000313" key="2">
    <source>
        <dbReference type="EMBL" id="KAJ8408520.1"/>
    </source>
</evidence>
<dbReference type="SUPFAM" id="SSF53901">
    <property type="entry name" value="Thiolase-like"/>
    <property type="match status" value="1"/>
</dbReference>
<dbReference type="PANTHER" id="PTHR19446">
    <property type="entry name" value="REVERSE TRANSCRIPTASES"/>
    <property type="match status" value="1"/>
</dbReference>
<evidence type="ECO:0000313" key="3">
    <source>
        <dbReference type="Proteomes" id="UP001221898"/>
    </source>
</evidence>
<dbReference type="Pfam" id="PF00109">
    <property type="entry name" value="ketoacyl-synt"/>
    <property type="match status" value="1"/>
</dbReference>
<keyword evidence="3" id="KW-1185">Reference proteome</keyword>
<proteinExistence type="predicted"/>
<organism evidence="2 3">
    <name type="scientific">Aldrovandia affinis</name>
    <dbReference type="NCBI Taxonomy" id="143900"/>
    <lineage>
        <taxon>Eukaryota</taxon>
        <taxon>Metazoa</taxon>
        <taxon>Chordata</taxon>
        <taxon>Craniata</taxon>
        <taxon>Vertebrata</taxon>
        <taxon>Euteleostomi</taxon>
        <taxon>Actinopterygii</taxon>
        <taxon>Neopterygii</taxon>
        <taxon>Teleostei</taxon>
        <taxon>Notacanthiformes</taxon>
        <taxon>Halosauridae</taxon>
        <taxon>Aldrovandia</taxon>
    </lineage>
</organism>
<comment type="caution">
    <text evidence="2">The sequence shown here is derived from an EMBL/GenBank/DDBJ whole genome shotgun (WGS) entry which is preliminary data.</text>
</comment>
<dbReference type="GO" id="GO:0016746">
    <property type="term" value="F:acyltransferase activity"/>
    <property type="evidence" value="ECO:0007669"/>
    <property type="project" value="InterPro"/>
</dbReference>
<dbReference type="Gene3D" id="3.40.47.10">
    <property type="match status" value="1"/>
</dbReference>
<dbReference type="EMBL" id="JAINUG010000035">
    <property type="protein sequence ID" value="KAJ8408520.1"/>
    <property type="molecule type" value="Genomic_DNA"/>
</dbReference>
<feature type="domain" description="Beta-ketoacyl synthase-like N-terminal" evidence="1">
    <location>
        <begin position="6"/>
        <end position="70"/>
    </location>
</feature>
<sequence length="255" mass="28438">MVDREEDIAVVGIGCNFPGGEGLDNFWKVLLEGKNCTVQIPEERFNSALWYDADNSKAGKTHTTKAALIGGSKDGRALLSDEEQEARWVEHFREVLNQPTPPTLFNLDQEPPAPTLNITSDEISGIEVDRAIKSLKNNKVPGPNEVSTELLKHGREVVVESLTHLFNLIWHSEDVSAYWRSGVIVTLPKKGNQSDCNNWQGITLLSIPGKVFCSVLLQCLKTEVDNILREEQAGFRKVRSCSEQIFTLRNIIEPA</sequence>
<dbReference type="Proteomes" id="UP001221898">
    <property type="component" value="Unassembled WGS sequence"/>
</dbReference>
<evidence type="ECO:0000259" key="1">
    <source>
        <dbReference type="Pfam" id="PF00109"/>
    </source>
</evidence>
<gene>
    <name evidence="2" type="ORF">AAFF_G00259340</name>
</gene>
<dbReference type="InterPro" id="IPR014030">
    <property type="entry name" value="Ketoacyl_synth_N"/>
</dbReference>
<protein>
    <recommendedName>
        <fullName evidence="1">Beta-ketoacyl synthase-like N-terminal domain-containing protein</fullName>
    </recommendedName>
</protein>
<name>A0AAD7STV6_9TELE</name>
<reference evidence="2" key="1">
    <citation type="journal article" date="2023" name="Science">
        <title>Genome structures resolve the early diversification of teleost fishes.</title>
        <authorList>
            <person name="Parey E."/>
            <person name="Louis A."/>
            <person name="Montfort J."/>
            <person name="Bouchez O."/>
            <person name="Roques C."/>
            <person name="Iampietro C."/>
            <person name="Lluch J."/>
            <person name="Castinel A."/>
            <person name="Donnadieu C."/>
            <person name="Desvignes T."/>
            <person name="Floi Bucao C."/>
            <person name="Jouanno E."/>
            <person name="Wen M."/>
            <person name="Mejri S."/>
            <person name="Dirks R."/>
            <person name="Jansen H."/>
            <person name="Henkel C."/>
            <person name="Chen W.J."/>
            <person name="Zahm M."/>
            <person name="Cabau C."/>
            <person name="Klopp C."/>
            <person name="Thompson A.W."/>
            <person name="Robinson-Rechavi M."/>
            <person name="Braasch I."/>
            <person name="Lecointre G."/>
            <person name="Bobe J."/>
            <person name="Postlethwait J.H."/>
            <person name="Berthelot C."/>
            <person name="Roest Crollius H."/>
            <person name="Guiguen Y."/>
        </authorList>
    </citation>
    <scope>NUCLEOTIDE SEQUENCE</scope>
    <source>
        <strain evidence="2">NC1722</strain>
    </source>
</reference>
<dbReference type="InterPro" id="IPR016039">
    <property type="entry name" value="Thiolase-like"/>
</dbReference>
<accession>A0AAD7STV6</accession>